<gene>
    <name evidence="2" type="ORF">HAKA00212_LOCUS11604</name>
</gene>
<name>A0A6S9K4W9_HETAK</name>
<accession>A0A6S9K4W9</accession>
<feature type="compositionally biased region" description="Basic and acidic residues" evidence="1">
    <location>
        <begin position="144"/>
        <end position="159"/>
    </location>
</feature>
<sequence length="225" mass="25382">MRTSEEQKIIQDDQLQNPGCGYSTSYSQSCRNINGDLTCETIRRILRSCPNKAPVEIYSNTTATNEDRPFSNGGLANLPPFAPSQQQPPFMENDEENLFFGKHGDSNPFAILQEMMKPFGEIFSGNNEDDFFGGKVAPQMPDHPSSREEEREADRERKGWFFGGRRAQQKHNNDDDEEERHSRSRGALLPAPHHFPRGKYTPENDSAAGEGKGMKSEIQGKVEEI</sequence>
<proteinExistence type="predicted"/>
<protein>
    <submittedName>
        <fullName evidence="2">Uncharacterized protein</fullName>
    </submittedName>
</protein>
<evidence type="ECO:0000313" key="2">
    <source>
        <dbReference type="EMBL" id="CAE0632892.1"/>
    </source>
</evidence>
<feature type="region of interest" description="Disordered" evidence="1">
    <location>
        <begin position="130"/>
        <end position="225"/>
    </location>
</feature>
<organism evidence="2">
    <name type="scientific">Heterosigma akashiwo</name>
    <name type="common">Chromophytic alga</name>
    <name type="synonym">Heterosigma carterae</name>
    <dbReference type="NCBI Taxonomy" id="2829"/>
    <lineage>
        <taxon>Eukaryota</taxon>
        <taxon>Sar</taxon>
        <taxon>Stramenopiles</taxon>
        <taxon>Ochrophyta</taxon>
        <taxon>Raphidophyceae</taxon>
        <taxon>Chattonellales</taxon>
        <taxon>Chattonellaceae</taxon>
        <taxon>Heterosigma</taxon>
    </lineage>
</organism>
<dbReference type="EMBL" id="HBIU01025128">
    <property type="protein sequence ID" value="CAE0632892.1"/>
    <property type="molecule type" value="Transcribed_RNA"/>
</dbReference>
<feature type="compositionally biased region" description="Basic and acidic residues" evidence="1">
    <location>
        <begin position="212"/>
        <end position="225"/>
    </location>
</feature>
<dbReference type="AlphaFoldDB" id="A0A6S9K4W9"/>
<reference evidence="2" key="1">
    <citation type="submission" date="2021-01" db="EMBL/GenBank/DDBJ databases">
        <authorList>
            <person name="Corre E."/>
            <person name="Pelletier E."/>
            <person name="Niang G."/>
            <person name="Scheremetjew M."/>
            <person name="Finn R."/>
            <person name="Kale V."/>
            <person name="Holt S."/>
            <person name="Cochrane G."/>
            <person name="Meng A."/>
            <person name="Brown T."/>
            <person name="Cohen L."/>
        </authorList>
    </citation>
    <scope>NUCLEOTIDE SEQUENCE</scope>
    <source>
        <strain evidence="2">CCMP3107</strain>
    </source>
</reference>
<evidence type="ECO:0000256" key="1">
    <source>
        <dbReference type="SAM" id="MobiDB-lite"/>
    </source>
</evidence>